<keyword evidence="1" id="KW-0732">Signal</keyword>
<dbReference type="Proteomes" id="UP001454036">
    <property type="component" value="Unassembled WGS sequence"/>
</dbReference>
<dbReference type="Gene3D" id="3.10.450.10">
    <property type="match status" value="1"/>
</dbReference>
<comment type="caution">
    <text evidence="2">The sequence shown here is derived from an EMBL/GenBank/DDBJ whole genome shotgun (WGS) entry which is preliminary data.</text>
</comment>
<reference evidence="2 3" key="1">
    <citation type="submission" date="2024-01" db="EMBL/GenBank/DDBJ databases">
        <title>The complete chloroplast genome sequence of Lithospermum erythrorhizon: insights into the phylogenetic relationship among Boraginaceae species and the maternal lineages of purple gromwells.</title>
        <authorList>
            <person name="Okada T."/>
            <person name="Watanabe K."/>
        </authorList>
    </citation>
    <scope>NUCLEOTIDE SEQUENCE [LARGE SCALE GENOMIC DNA]</scope>
</reference>
<evidence type="ECO:0000313" key="3">
    <source>
        <dbReference type="Proteomes" id="UP001454036"/>
    </source>
</evidence>
<dbReference type="InterPro" id="IPR046350">
    <property type="entry name" value="Cystatin_sf"/>
</dbReference>
<dbReference type="EMBL" id="BAABME010003159">
    <property type="protein sequence ID" value="GAA0157684.1"/>
    <property type="molecule type" value="Genomic_DNA"/>
</dbReference>
<evidence type="ECO:0000313" key="2">
    <source>
        <dbReference type="EMBL" id="GAA0157684.1"/>
    </source>
</evidence>
<proteinExistence type="predicted"/>
<feature type="chain" id="PRO_5043416406" description="Cystatin domain-containing protein" evidence="1">
    <location>
        <begin position="28"/>
        <end position="132"/>
    </location>
</feature>
<evidence type="ECO:0000256" key="1">
    <source>
        <dbReference type="SAM" id="SignalP"/>
    </source>
</evidence>
<protein>
    <recommendedName>
        <fullName evidence="4">Cystatin domain-containing protein</fullName>
    </recommendedName>
</protein>
<sequence>MENSTFPCSLFLLLTILTLISFHQVNGAGSPSPSPGPGGQPKTTHVKVNKEIEDLAKSCVDQYNTRMYSDIKTLKLVYGKVVEAAVQSVSGFNKYYLKINVTYPDKTPKTFNAVSAVKPGGKTGELETFTLS</sequence>
<organism evidence="2 3">
    <name type="scientific">Lithospermum erythrorhizon</name>
    <name type="common">Purple gromwell</name>
    <name type="synonym">Lithospermum officinale var. erythrorhizon</name>
    <dbReference type="NCBI Taxonomy" id="34254"/>
    <lineage>
        <taxon>Eukaryota</taxon>
        <taxon>Viridiplantae</taxon>
        <taxon>Streptophyta</taxon>
        <taxon>Embryophyta</taxon>
        <taxon>Tracheophyta</taxon>
        <taxon>Spermatophyta</taxon>
        <taxon>Magnoliopsida</taxon>
        <taxon>eudicotyledons</taxon>
        <taxon>Gunneridae</taxon>
        <taxon>Pentapetalae</taxon>
        <taxon>asterids</taxon>
        <taxon>lamiids</taxon>
        <taxon>Boraginales</taxon>
        <taxon>Boraginaceae</taxon>
        <taxon>Boraginoideae</taxon>
        <taxon>Lithospermeae</taxon>
        <taxon>Lithospermum</taxon>
    </lineage>
</organism>
<gene>
    <name evidence="2" type="ORF">LIER_14900</name>
</gene>
<accession>A0AAV3Q0T5</accession>
<dbReference type="PANTHER" id="PTHR47373">
    <property type="entry name" value="CYSTEINE PROTEINASE INHIBITOR 2"/>
    <property type="match status" value="1"/>
</dbReference>
<dbReference type="SUPFAM" id="SSF54403">
    <property type="entry name" value="Cystatin/monellin"/>
    <property type="match status" value="1"/>
</dbReference>
<dbReference type="PANTHER" id="PTHR47373:SF1">
    <property type="entry name" value="CYSTEINE PROTEINASE INHIBITOR 2"/>
    <property type="match status" value="1"/>
</dbReference>
<dbReference type="AlphaFoldDB" id="A0AAV3Q0T5"/>
<feature type="signal peptide" evidence="1">
    <location>
        <begin position="1"/>
        <end position="27"/>
    </location>
</feature>
<name>A0AAV3Q0T5_LITER</name>
<evidence type="ECO:0008006" key="4">
    <source>
        <dbReference type="Google" id="ProtNLM"/>
    </source>
</evidence>
<keyword evidence="3" id="KW-1185">Reference proteome</keyword>